<proteinExistence type="predicted"/>
<sequence>MTGCSRYLLEAQLIPLSQWLACSFLDVQAGFRCHDSIIEMF</sequence>
<dbReference type="AlphaFoldDB" id="A0A256G4H6"/>
<name>A0A256G4H6_9HYPH</name>
<dbReference type="Proteomes" id="UP000215590">
    <property type="component" value="Unassembled WGS sequence"/>
</dbReference>
<keyword evidence="2" id="KW-1185">Reference proteome</keyword>
<protein>
    <submittedName>
        <fullName evidence="1">Uncharacterized protein</fullName>
    </submittedName>
</protein>
<accession>A0A256G4H6</accession>
<evidence type="ECO:0000313" key="1">
    <source>
        <dbReference type="EMBL" id="OYR21994.1"/>
    </source>
</evidence>
<reference evidence="1 2" key="1">
    <citation type="submission" date="2017-07" db="EMBL/GenBank/DDBJ databases">
        <title>Phylogenetic study on the rhizospheric bacterium Ochrobactrum sp. A44.</title>
        <authorList>
            <person name="Krzyzanowska D.M."/>
            <person name="Ossowicki A."/>
            <person name="Rajewska M."/>
            <person name="Maciag T."/>
            <person name="Kaczynski Z."/>
            <person name="Czerwicka M."/>
            <person name="Jafra S."/>
        </authorList>
    </citation>
    <scope>NUCLEOTIDE SEQUENCE [LARGE SCALE GENOMIC DNA]</scope>
    <source>
        <strain evidence="1 2">DSM 7216</strain>
    </source>
</reference>
<evidence type="ECO:0000313" key="2">
    <source>
        <dbReference type="Proteomes" id="UP000215590"/>
    </source>
</evidence>
<comment type="caution">
    <text evidence="1">The sequence shown here is derived from an EMBL/GenBank/DDBJ whole genome shotgun (WGS) entry which is preliminary data.</text>
</comment>
<gene>
    <name evidence="1" type="ORF">CEV31_0351</name>
</gene>
<organism evidence="1 2">
    <name type="scientific">Brucella thiophenivorans</name>
    <dbReference type="NCBI Taxonomy" id="571255"/>
    <lineage>
        <taxon>Bacteria</taxon>
        <taxon>Pseudomonadati</taxon>
        <taxon>Pseudomonadota</taxon>
        <taxon>Alphaproteobacteria</taxon>
        <taxon>Hyphomicrobiales</taxon>
        <taxon>Brucellaceae</taxon>
        <taxon>Brucella/Ochrobactrum group</taxon>
        <taxon>Brucella</taxon>
    </lineage>
</organism>
<dbReference type="EMBL" id="NNRJ01000009">
    <property type="protein sequence ID" value="OYR21994.1"/>
    <property type="molecule type" value="Genomic_DNA"/>
</dbReference>